<dbReference type="GO" id="GO:0044205">
    <property type="term" value="P:'de novo' UMP biosynthetic process"/>
    <property type="evidence" value="ECO:0007669"/>
    <property type="project" value="UniProtKB-UniPathway"/>
</dbReference>
<evidence type="ECO:0000256" key="6">
    <source>
        <dbReference type="ARBA" id="ARBA00023002"/>
    </source>
</evidence>
<comment type="cofactor">
    <cofactor evidence="1">
        <name>FMN</name>
        <dbReference type="ChEBI" id="CHEBI:58210"/>
    </cofactor>
</comment>
<evidence type="ECO:0000256" key="5">
    <source>
        <dbReference type="ARBA" id="ARBA00022975"/>
    </source>
</evidence>
<accession>A0A257LSK5</accession>
<dbReference type="SUPFAM" id="SSF51395">
    <property type="entry name" value="FMN-linked oxidoreductases"/>
    <property type="match status" value="1"/>
</dbReference>
<dbReference type="PANTHER" id="PTHR48109">
    <property type="entry name" value="DIHYDROOROTATE DEHYDROGENASE (QUINONE), MITOCHONDRIAL-RELATED"/>
    <property type="match status" value="1"/>
</dbReference>
<dbReference type="AlphaFoldDB" id="A0A257LSK5"/>
<dbReference type="PANTHER" id="PTHR48109:SF1">
    <property type="entry name" value="DIHYDROOROTATE DEHYDROGENASE (FUMARATE)"/>
    <property type="match status" value="1"/>
</dbReference>
<dbReference type="InterPro" id="IPR012135">
    <property type="entry name" value="Dihydroorotate_DH_1_2"/>
</dbReference>
<dbReference type="EMBL" id="NMUJ01000065">
    <property type="protein sequence ID" value="OYV02647.1"/>
    <property type="molecule type" value="Genomic_DNA"/>
</dbReference>
<evidence type="ECO:0000313" key="9">
    <source>
        <dbReference type="Proteomes" id="UP000216312"/>
    </source>
</evidence>
<dbReference type="PIRSF" id="PIRSF000164">
    <property type="entry name" value="DHO_oxidase"/>
    <property type="match status" value="1"/>
</dbReference>
<dbReference type="InterPro" id="IPR005720">
    <property type="entry name" value="Dihydroorotate_DH_cat"/>
</dbReference>
<evidence type="ECO:0000259" key="7">
    <source>
        <dbReference type="Pfam" id="PF01180"/>
    </source>
</evidence>
<evidence type="ECO:0000256" key="2">
    <source>
        <dbReference type="ARBA" id="ARBA00004725"/>
    </source>
</evidence>
<evidence type="ECO:0000313" key="8">
    <source>
        <dbReference type="EMBL" id="OYV02647.1"/>
    </source>
</evidence>
<gene>
    <name evidence="8" type="ORF">CGW93_04425</name>
</gene>
<proteinExistence type="predicted"/>
<dbReference type="GO" id="GO:0005737">
    <property type="term" value="C:cytoplasm"/>
    <property type="evidence" value="ECO:0007669"/>
    <property type="project" value="InterPro"/>
</dbReference>
<evidence type="ECO:0000256" key="1">
    <source>
        <dbReference type="ARBA" id="ARBA00001917"/>
    </source>
</evidence>
<comment type="pathway">
    <text evidence="2">Pyrimidine metabolism; UMP biosynthesis via de novo pathway.</text>
</comment>
<name>A0A257LSK5_UNCW3</name>
<organism evidence="8 9">
    <name type="scientific">candidate division WOR-3 bacterium 4484_18</name>
    <dbReference type="NCBI Taxonomy" id="2020626"/>
    <lineage>
        <taxon>Bacteria</taxon>
        <taxon>Bacteria division WOR-3</taxon>
    </lineage>
</organism>
<dbReference type="UniPathway" id="UPA00070"/>
<reference evidence="9" key="1">
    <citation type="submission" date="2017-07" db="EMBL/GenBank/DDBJ databases">
        <title>Novel pathways for hydrocarbon cycling and metabolic interdependencies in hydrothermal sediment communities.</title>
        <authorList>
            <person name="Dombrowski N."/>
            <person name="Seitz K."/>
            <person name="Teske A."/>
            <person name="Baker B."/>
        </authorList>
    </citation>
    <scope>NUCLEOTIDE SEQUENCE [LARGE SCALE GENOMIC DNA]</scope>
</reference>
<evidence type="ECO:0000256" key="3">
    <source>
        <dbReference type="ARBA" id="ARBA00022630"/>
    </source>
</evidence>
<dbReference type="GO" id="GO:0004152">
    <property type="term" value="F:dihydroorotate dehydrogenase activity"/>
    <property type="evidence" value="ECO:0007669"/>
    <property type="project" value="InterPro"/>
</dbReference>
<comment type="caution">
    <text evidence="8">The sequence shown here is derived from an EMBL/GenBank/DDBJ whole genome shotgun (WGS) entry which is preliminary data.</text>
</comment>
<keyword evidence="6" id="KW-0560">Oxidoreductase</keyword>
<dbReference type="Pfam" id="PF01180">
    <property type="entry name" value="DHO_dh"/>
    <property type="match status" value="1"/>
</dbReference>
<keyword evidence="5" id="KW-0665">Pyrimidine biosynthesis</keyword>
<dbReference type="Proteomes" id="UP000216312">
    <property type="component" value="Unassembled WGS sequence"/>
</dbReference>
<dbReference type="GO" id="GO:0006207">
    <property type="term" value="P:'de novo' pyrimidine nucleobase biosynthetic process"/>
    <property type="evidence" value="ECO:0007669"/>
    <property type="project" value="TreeGrafter"/>
</dbReference>
<dbReference type="NCBIfam" id="NF005574">
    <property type="entry name" value="PRK07259.1"/>
    <property type="match status" value="1"/>
</dbReference>
<protein>
    <submittedName>
        <fullName evidence="8">Dihydroorotate dehydrogenase B catalytic subunit</fullName>
    </submittedName>
</protein>
<feature type="non-terminal residue" evidence="8">
    <location>
        <position position="258"/>
    </location>
</feature>
<dbReference type="InterPro" id="IPR050074">
    <property type="entry name" value="DHO_dehydrogenase"/>
</dbReference>
<keyword evidence="3" id="KW-0285">Flavoprotein</keyword>
<dbReference type="Gene3D" id="3.20.20.70">
    <property type="entry name" value="Aldolase class I"/>
    <property type="match status" value="1"/>
</dbReference>
<evidence type="ECO:0000256" key="4">
    <source>
        <dbReference type="ARBA" id="ARBA00022643"/>
    </source>
</evidence>
<dbReference type="InterPro" id="IPR013785">
    <property type="entry name" value="Aldolase_TIM"/>
</dbReference>
<feature type="domain" description="Dihydroorotate dehydrogenase catalytic" evidence="7">
    <location>
        <begin position="4"/>
        <end position="258"/>
    </location>
</feature>
<sequence length="258" mass="28226">MKRLEVKAFSVTFRNPILLASGTWSPRLNELYPLSMLGGLVTKTITVEPCEGNPPPRIWETEHGVLNSIGLENPGIDRFINEVLPELEQLNPIIIVSIAGSKPEEFYTLVERLNPTNVTAYEINVSCPNVARGGIELGKDTTNLSDIARNLRELSHKPLIYKLSIIHDIDQIVPLLTPYADGFTLINSVPAMAIDLQTRRPQLGNITGGLSGPSIKPIALYAVYKAKRLTHLPIIGCGGVSKLEDVLEFITVGASLVQ</sequence>
<keyword evidence="4" id="KW-0288">FMN</keyword>